<dbReference type="EMBL" id="BLXT01000977">
    <property type="protein sequence ID" value="GFN82312.1"/>
    <property type="molecule type" value="Genomic_DNA"/>
</dbReference>
<proteinExistence type="predicted"/>
<accession>A0AAV3YJB8</accession>
<organism evidence="2 3">
    <name type="scientific">Plakobranchus ocellatus</name>
    <dbReference type="NCBI Taxonomy" id="259542"/>
    <lineage>
        <taxon>Eukaryota</taxon>
        <taxon>Metazoa</taxon>
        <taxon>Spiralia</taxon>
        <taxon>Lophotrochozoa</taxon>
        <taxon>Mollusca</taxon>
        <taxon>Gastropoda</taxon>
        <taxon>Heterobranchia</taxon>
        <taxon>Euthyneura</taxon>
        <taxon>Panpulmonata</taxon>
        <taxon>Sacoglossa</taxon>
        <taxon>Placobranchoidea</taxon>
        <taxon>Plakobranchidae</taxon>
        <taxon>Plakobranchus</taxon>
    </lineage>
</organism>
<feature type="region of interest" description="Disordered" evidence="1">
    <location>
        <begin position="178"/>
        <end position="205"/>
    </location>
</feature>
<name>A0AAV3YJB8_9GAST</name>
<reference evidence="2 3" key="1">
    <citation type="journal article" date="2021" name="Elife">
        <title>Chloroplast acquisition without the gene transfer in kleptoplastic sea slugs, Plakobranchus ocellatus.</title>
        <authorList>
            <person name="Maeda T."/>
            <person name="Takahashi S."/>
            <person name="Yoshida T."/>
            <person name="Shimamura S."/>
            <person name="Takaki Y."/>
            <person name="Nagai Y."/>
            <person name="Toyoda A."/>
            <person name="Suzuki Y."/>
            <person name="Arimoto A."/>
            <person name="Ishii H."/>
            <person name="Satoh N."/>
            <person name="Nishiyama T."/>
            <person name="Hasebe M."/>
            <person name="Maruyama T."/>
            <person name="Minagawa J."/>
            <person name="Obokata J."/>
            <person name="Shigenobu S."/>
        </authorList>
    </citation>
    <scope>NUCLEOTIDE SEQUENCE [LARGE SCALE GENOMIC DNA]</scope>
</reference>
<evidence type="ECO:0000256" key="1">
    <source>
        <dbReference type="SAM" id="MobiDB-lite"/>
    </source>
</evidence>
<dbReference type="Proteomes" id="UP000735302">
    <property type="component" value="Unassembled WGS sequence"/>
</dbReference>
<protein>
    <submittedName>
        <fullName evidence="2">Polyprotein</fullName>
    </submittedName>
</protein>
<keyword evidence="3" id="KW-1185">Reference proteome</keyword>
<gene>
    <name evidence="2" type="ORF">PoB_000881800</name>
</gene>
<dbReference type="AlphaFoldDB" id="A0AAV3YJB8"/>
<sequence length="205" mass="22980">MIQIALRMYHVPEIIARISPEAACSFYLFIVQWARPCQCLRISTTRDDPDSSQNVPCTRNHAGDAGFRMRFSTNYSTTNWINLKVGIAMGCTISPILFVVAKEVIWKAAEGTAVPANLVGGCSMSPLKASVDDTIVICSKEDETRRMLTPLDVLMSWCRIEFKPEKSRSLSISKRQGCRSHDLHSSGTANTNSYSRTRQEPWKMV</sequence>
<evidence type="ECO:0000313" key="2">
    <source>
        <dbReference type="EMBL" id="GFN82312.1"/>
    </source>
</evidence>
<evidence type="ECO:0000313" key="3">
    <source>
        <dbReference type="Proteomes" id="UP000735302"/>
    </source>
</evidence>
<feature type="compositionally biased region" description="Polar residues" evidence="1">
    <location>
        <begin position="185"/>
        <end position="196"/>
    </location>
</feature>
<comment type="caution">
    <text evidence="2">The sequence shown here is derived from an EMBL/GenBank/DDBJ whole genome shotgun (WGS) entry which is preliminary data.</text>
</comment>